<evidence type="ECO:0000256" key="8">
    <source>
        <dbReference type="RuleBase" id="RU000688"/>
    </source>
</evidence>
<evidence type="ECO:0000256" key="4">
    <source>
        <dbReference type="ARBA" id="ARBA00023040"/>
    </source>
</evidence>
<keyword evidence="7 8" id="KW-0807">Transducer</keyword>
<dbReference type="EMBL" id="JARQWQ010000003">
    <property type="protein sequence ID" value="KAK2572782.1"/>
    <property type="molecule type" value="Genomic_DNA"/>
</dbReference>
<feature type="transmembrane region" description="Helical" evidence="9">
    <location>
        <begin position="140"/>
        <end position="159"/>
    </location>
</feature>
<evidence type="ECO:0000256" key="2">
    <source>
        <dbReference type="ARBA" id="ARBA00022692"/>
    </source>
</evidence>
<dbReference type="PROSITE" id="PS50262">
    <property type="entry name" value="G_PROTEIN_RECEP_F1_2"/>
    <property type="match status" value="1"/>
</dbReference>
<dbReference type="AlphaFoldDB" id="A0AAD9R429"/>
<keyword evidence="4 8" id="KW-0297">G-protein coupled receptor</keyword>
<evidence type="ECO:0000259" key="10">
    <source>
        <dbReference type="PROSITE" id="PS50262"/>
    </source>
</evidence>
<evidence type="ECO:0000256" key="3">
    <source>
        <dbReference type="ARBA" id="ARBA00022989"/>
    </source>
</evidence>
<dbReference type="SUPFAM" id="SSF81321">
    <property type="entry name" value="Family A G protein-coupled receptor-like"/>
    <property type="match status" value="1"/>
</dbReference>
<dbReference type="GO" id="GO:0005886">
    <property type="term" value="C:plasma membrane"/>
    <property type="evidence" value="ECO:0007669"/>
    <property type="project" value="TreeGrafter"/>
</dbReference>
<comment type="subcellular location">
    <subcellularLocation>
        <location evidence="1">Membrane</location>
        <topology evidence="1">Multi-pass membrane protein</topology>
    </subcellularLocation>
</comment>
<dbReference type="PANTHER" id="PTHR45695:SF9">
    <property type="entry name" value="LEUCOKININ RECEPTOR"/>
    <property type="match status" value="1"/>
</dbReference>
<organism evidence="11 12">
    <name type="scientific">Acropora cervicornis</name>
    <name type="common">Staghorn coral</name>
    <dbReference type="NCBI Taxonomy" id="6130"/>
    <lineage>
        <taxon>Eukaryota</taxon>
        <taxon>Metazoa</taxon>
        <taxon>Cnidaria</taxon>
        <taxon>Anthozoa</taxon>
        <taxon>Hexacorallia</taxon>
        <taxon>Scleractinia</taxon>
        <taxon>Astrocoeniina</taxon>
        <taxon>Acroporidae</taxon>
        <taxon>Acropora</taxon>
    </lineage>
</organism>
<feature type="transmembrane region" description="Helical" evidence="9">
    <location>
        <begin position="241"/>
        <end position="261"/>
    </location>
</feature>
<feature type="transmembrane region" description="Helical" evidence="9">
    <location>
        <begin position="98"/>
        <end position="119"/>
    </location>
</feature>
<comment type="caution">
    <text evidence="11">The sequence shown here is derived from an EMBL/GenBank/DDBJ whole genome shotgun (WGS) entry which is preliminary data.</text>
</comment>
<dbReference type="PRINTS" id="PR00237">
    <property type="entry name" value="GPCRRHODOPSN"/>
</dbReference>
<keyword evidence="5 9" id="KW-0472">Membrane</keyword>
<evidence type="ECO:0000256" key="1">
    <source>
        <dbReference type="ARBA" id="ARBA00004141"/>
    </source>
</evidence>
<reference evidence="11" key="2">
    <citation type="journal article" date="2023" name="Science">
        <title>Genomic signatures of disease resistance in endangered staghorn corals.</title>
        <authorList>
            <person name="Vollmer S.V."/>
            <person name="Selwyn J.D."/>
            <person name="Despard B.A."/>
            <person name="Roesel C.L."/>
        </authorList>
    </citation>
    <scope>NUCLEOTIDE SEQUENCE</scope>
    <source>
        <strain evidence="11">K2</strain>
    </source>
</reference>
<dbReference type="Proteomes" id="UP001249851">
    <property type="component" value="Unassembled WGS sequence"/>
</dbReference>
<accession>A0AAD9R429</accession>
<sequence length="371" mass="41968">MSDFNNTGENLARASSSLQNQLVIVQVTFYSVITVIGTIANLALCSAIWRTKHPRKASEYFIFNLALTDLLTCSLGIPLDIVVILMKQWPLGAFMCKVVYPFQTLLTAVSVATLTCMAIERYRAIVTPFKPMFSVKIVKIAIIAFWCLSAILVSPYVVILKYRDLSCHEAWQGDKLPKIFTLCVFLLFYAVPLSVIGPTYALIGVKLHSEGRIMRNFSRRQGQGNQQFRALVRQRTKSNIVIVRTFLFGAIAFAVCLLPYHAMWLWHDFGQANRWTHFSDALIFANALVYFNSLVDPFIFGGNVALEWRKSCTVILYKCFNVVNCKAGSQQRTVSIKTRKESGDRVILMQQQVSLVDSPRQQRDKHEVSAV</sequence>
<dbReference type="GO" id="GO:0004930">
    <property type="term" value="F:G protein-coupled receptor activity"/>
    <property type="evidence" value="ECO:0007669"/>
    <property type="project" value="UniProtKB-KW"/>
</dbReference>
<feature type="transmembrane region" description="Helical" evidence="9">
    <location>
        <begin position="179"/>
        <end position="205"/>
    </location>
</feature>
<dbReference type="PROSITE" id="PS00237">
    <property type="entry name" value="G_PROTEIN_RECEP_F1_1"/>
    <property type="match status" value="1"/>
</dbReference>
<feature type="transmembrane region" description="Helical" evidence="9">
    <location>
        <begin position="27"/>
        <end position="49"/>
    </location>
</feature>
<dbReference type="InterPro" id="IPR017452">
    <property type="entry name" value="GPCR_Rhodpsn_7TM"/>
</dbReference>
<dbReference type="Gene3D" id="1.20.1070.10">
    <property type="entry name" value="Rhodopsin 7-helix transmembrane proteins"/>
    <property type="match status" value="1"/>
</dbReference>
<feature type="transmembrane region" description="Helical" evidence="9">
    <location>
        <begin position="61"/>
        <end position="86"/>
    </location>
</feature>
<evidence type="ECO:0000256" key="9">
    <source>
        <dbReference type="SAM" id="Phobius"/>
    </source>
</evidence>
<proteinExistence type="inferred from homology"/>
<protein>
    <submittedName>
        <fullName evidence="11">Orexin receptor type 2</fullName>
    </submittedName>
</protein>
<comment type="similarity">
    <text evidence="8">Belongs to the G-protein coupled receptor 1 family.</text>
</comment>
<keyword evidence="2 8" id="KW-0812">Transmembrane</keyword>
<dbReference type="CDD" id="cd00637">
    <property type="entry name" value="7tm_classA_rhodopsin-like"/>
    <property type="match status" value="1"/>
</dbReference>
<dbReference type="InterPro" id="IPR000276">
    <property type="entry name" value="GPCR_Rhodpsn"/>
</dbReference>
<evidence type="ECO:0000313" key="12">
    <source>
        <dbReference type="Proteomes" id="UP001249851"/>
    </source>
</evidence>
<gene>
    <name evidence="11" type="ORF">P5673_001768</name>
</gene>
<feature type="domain" description="G-protein coupled receptors family 1 profile" evidence="10">
    <location>
        <begin position="40"/>
        <end position="300"/>
    </location>
</feature>
<dbReference type="PANTHER" id="PTHR45695">
    <property type="entry name" value="LEUCOKININ RECEPTOR-RELATED"/>
    <property type="match status" value="1"/>
</dbReference>
<feature type="transmembrane region" description="Helical" evidence="9">
    <location>
        <begin position="281"/>
        <end position="300"/>
    </location>
</feature>
<keyword evidence="3 9" id="KW-1133">Transmembrane helix</keyword>
<evidence type="ECO:0000256" key="5">
    <source>
        <dbReference type="ARBA" id="ARBA00023136"/>
    </source>
</evidence>
<keyword evidence="6 8" id="KW-0675">Receptor</keyword>
<reference evidence="11" key="1">
    <citation type="journal article" date="2023" name="G3 (Bethesda)">
        <title>Whole genome assembly and annotation of the endangered Caribbean coral Acropora cervicornis.</title>
        <authorList>
            <person name="Selwyn J.D."/>
            <person name="Vollmer S.V."/>
        </authorList>
    </citation>
    <scope>NUCLEOTIDE SEQUENCE</scope>
    <source>
        <strain evidence="11">K2</strain>
    </source>
</reference>
<evidence type="ECO:0000256" key="6">
    <source>
        <dbReference type="ARBA" id="ARBA00023170"/>
    </source>
</evidence>
<evidence type="ECO:0000256" key="7">
    <source>
        <dbReference type="ARBA" id="ARBA00023224"/>
    </source>
</evidence>
<dbReference type="Pfam" id="PF00001">
    <property type="entry name" value="7tm_1"/>
    <property type="match status" value="1"/>
</dbReference>
<evidence type="ECO:0000313" key="11">
    <source>
        <dbReference type="EMBL" id="KAK2572782.1"/>
    </source>
</evidence>
<name>A0AAD9R429_ACRCE</name>
<keyword evidence="12" id="KW-1185">Reference proteome</keyword>